<reference evidence="4" key="1">
    <citation type="journal article" date="2019" name="Int. J. Syst. Evol. Microbiol.">
        <title>The Global Catalogue of Microorganisms (GCM) 10K type strain sequencing project: providing services to taxonomists for standard genome sequencing and annotation.</title>
        <authorList>
            <consortium name="The Broad Institute Genomics Platform"/>
            <consortium name="The Broad Institute Genome Sequencing Center for Infectious Disease"/>
            <person name="Wu L."/>
            <person name="Ma J."/>
        </authorList>
    </citation>
    <scope>NUCLEOTIDE SEQUENCE [LARGE SCALE GENOMIC DNA]</scope>
    <source>
        <strain evidence="4">CCUG 62953</strain>
    </source>
</reference>
<dbReference type="InterPro" id="IPR002669">
    <property type="entry name" value="UreD"/>
</dbReference>
<keyword evidence="4" id="KW-1185">Reference proteome</keyword>
<gene>
    <name evidence="3" type="ORF">ACFQ4E_20130</name>
</gene>
<feature type="non-terminal residue" evidence="3">
    <location>
        <position position="211"/>
    </location>
</feature>
<dbReference type="PANTHER" id="PTHR33643">
    <property type="entry name" value="UREASE ACCESSORY PROTEIN D"/>
    <property type="match status" value="1"/>
</dbReference>
<evidence type="ECO:0000313" key="4">
    <source>
        <dbReference type="Proteomes" id="UP001597135"/>
    </source>
</evidence>
<dbReference type="HAMAP" id="MF_01384">
    <property type="entry name" value="UreD"/>
    <property type="match status" value="1"/>
</dbReference>
<sequence length="211" mass="22493">MSAEPPAAQRARGDLMLSARRRGAASVIDGLSMAGSSKFLFPYRHGADRLDAVWLNTAGGITGGDRFSLDVTCREAASLRLSSQAAERVYKARPGPVGRVAATVTLEPGAEALWLPQETILFDGAALERSLQVEMARDARFLGVETLVFGRAAMGERVRSLRLSDRIDIRREGRLVWADRLRLDGDAEAALANAFVGGGAGAVATLVCARP</sequence>
<evidence type="ECO:0000256" key="1">
    <source>
        <dbReference type="ARBA" id="ARBA00007177"/>
    </source>
</evidence>
<dbReference type="Pfam" id="PF01774">
    <property type="entry name" value="UreD"/>
    <property type="match status" value="1"/>
</dbReference>
<protein>
    <submittedName>
        <fullName evidence="3">Urease accessory protein UreD</fullName>
    </submittedName>
</protein>
<accession>A0ABW3ZQ12</accession>
<dbReference type="Proteomes" id="UP001597135">
    <property type="component" value="Unassembled WGS sequence"/>
</dbReference>
<organism evidence="3 4">
    <name type="scientific">Litorisediminicola beolgyonensis</name>
    <dbReference type="NCBI Taxonomy" id="1173614"/>
    <lineage>
        <taxon>Bacteria</taxon>
        <taxon>Pseudomonadati</taxon>
        <taxon>Pseudomonadota</taxon>
        <taxon>Alphaproteobacteria</taxon>
        <taxon>Rhodobacterales</taxon>
        <taxon>Paracoccaceae</taxon>
        <taxon>Litorisediminicola</taxon>
    </lineage>
</organism>
<dbReference type="PANTHER" id="PTHR33643:SF1">
    <property type="entry name" value="UREASE ACCESSORY PROTEIN D"/>
    <property type="match status" value="1"/>
</dbReference>
<proteinExistence type="inferred from homology"/>
<evidence type="ECO:0000256" key="2">
    <source>
        <dbReference type="ARBA" id="ARBA00023186"/>
    </source>
</evidence>
<name>A0ABW3ZQ12_9RHOB</name>
<comment type="caution">
    <text evidence="3">The sequence shown here is derived from an EMBL/GenBank/DDBJ whole genome shotgun (WGS) entry which is preliminary data.</text>
</comment>
<keyword evidence="2" id="KW-0143">Chaperone</keyword>
<dbReference type="RefSeq" id="WP_386806324.1">
    <property type="nucleotide sequence ID" value="NZ_JBHTMU010000069.1"/>
</dbReference>
<dbReference type="EMBL" id="JBHTMU010000069">
    <property type="protein sequence ID" value="MFD1344748.1"/>
    <property type="molecule type" value="Genomic_DNA"/>
</dbReference>
<evidence type="ECO:0000313" key="3">
    <source>
        <dbReference type="EMBL" id="MFD1344748.1"/>
    </source>
</evidence>
<comment type="similarity">
    <text evidence="1">Belongs to the UreD family.</text>
</comment>